<dbReference type="PANTHER" id="PTHR47784:SF4">
    <property type="entry name" value="ZN(II)2CYS6 TRANSCRIPTION FACTOR (EUROFUNG)"/>
    <property type="match status" value="1"/>
</dbReference>
<dbReference type="CDD" id="cd00067">
    <property type="entry name" value="GAL4"/>
    <property type="match status" value="1"/>
</dbReference>
<dbReference type="InterPro" id="IPR021858">
    <property type="entry name" value="Fun_TF"/>
</dbReference>
<keyword evidence="1" id="KW-0539">Nucleus</keyword>
<dbReference type="GO" id="GO:0008270">
    <property type="term" value="F:zinc ion binding"/>
    <property type="evidence" value="ECO:0007669"/>
    <property type="project" value="InterPro"/>
</dbReference>
<dbReference type="SMART" id="SM00066">
    <property type="entry name" value="GAL4"/>
    <property type="match status" value="1"/>
</dbReference>
<dbReference type="InterPro" id="IPR001138">
    <property type="entry name" value="Zn2Cys6_DnaBD"/>
</dbReference>
<dbReference type="OrthoDB" id="5386330at2759"/>
<sequence length="391" mass="44807">MKSRKPHKKSRNGCLPCKARHVRCDELKPICINCDKYGSQCEYLTQKGRIASEVAPVSTPSSAEVSDFHAAGQNAVSIESQPDLNMAHLRLLHHFTTVTARTISLEPGSEKILQSYMINIAFEFPFLMHAVLALAALHLSRLDQSLKEECLRQVECHHDAALAHFRNEVHNVEESNFQAVLLFTFIMFPFTWALHIHLQDDPEYILDSIIQNISLTRSTRPLAIKFYQPMLHSEIGRLVPRDTHETDWEHELRPAETELIQLRMFSEAIQHVYPPDINEAYSKAIQLLEKIFAASSRFGTAPSDSLLKIWAHFITPRFIELLNDRQPGALIIFAHYAVLFYRARHYWFFEGVAQQILHIADVLVPSEWKSWLDWPREQIGAANSPMGPVNV</sequence>
<accession>M2T7Q4</accession>
<dbReference type="KEGG" id="bsc:COCSADRAFT_24929"/>
<dbReference type="InterPro" id="IPR053157">
    <property type="entry name" value="Sterol_Uptake_Regulator"/>
</dbReference>
<dbReference type="GO" id="GO:0001228">
    <property type="term" value="F:DNA-binding transcription activator activity, RNA polymerase II-specific"/>
    <property type="evidence" value="ECO:0007669"/>
    <property type="project" value="TreeGrafter"/>
</dbReference>
<dbReference type="OMA" id="ITELMCQ"/>
<dbReference type="EMBL" id="KB445641">
    <property type="protein sequence ID" value="EMD65261.1"/>
    <property type="molecule type" value="Genomic_DNA"/>
</dbReference>
<evidence type="ECO:0000313" key="3">
    <source>
        <dbReference type="EMBL" id="EMD65261.1"/>
    </source>
</evidence>
<dbReference type="Gene3D" id="4.10.240.10">
    <property type="entry name" value="Zn(2)-C6 fungal-type DNA-binding domain"/>
    <property type="match status" value="1"/>
</dbReference>
<protein>
    <recommendedName>
        <fullName evidence="2">Zn(2)-C6 fungal-type domain-containing protein</fullName>
    </recommendedName>
</protein>
<dbReference type="PROSITE" id="PS00463">
    <property type="entry name" value="ZN2_CY6_FUNGAL_1"/>
    <property type="match status" value="1"/>
</dbReference>
<gene>
    <name evidence="3" type="ORF">COCSADRAFT_24929</name>
</gene>
<evidence type="ECO:0000259" key="2">
    <source>
        <dbReference type="PROSITE" id="PS50048"/>
    </source>
</evidence>
<dbReference type="SUPFAM" id="SSF57701">
    <property type="entry name" value="Zn2/Cys6 DNA-binding domain"/>
    <property type="match status" value="1"/>
</dbReference>
<dbReference type="PROSITE" id="PS50048">
    <property type="entry name" value="ZN2_CY6_FUNGAL_2"/>
    <property type="match status" value="1"/>
</dbReference>
<evidence type="ECO:0000256" key="1">
    <source>
        <dbReference type="ARBA" id="ARBA00023242"/>
    </source>
</evidence>
<keyword evidence="4" id="KW-1185">Reference proteome</keyword>
<feature type="domain" description="Zn(2)-C6 fungal-type" evidence="2">
    <location>
        <begin position="13"/>
        <end position="43"/>
    </location>
</feature>
<dbReference type="GeneID" id="19135176"/>
<evidence type="ECO:0000313" key="4">
    <source>
        <dbReference type="Proteomes" id="UP000016934"/>
    </source>
</evidence>
<reference evidence="4" key="2">
    <citation type="journal article" date="2013" name="PLoS Genet.">
        <title>Comparative genome structure, secondary metabolite, and effector coding capacity across Cochliobolus pathogens.</title>
        <authorList>
            <person name="Condon B.J."/>
            <person name="Leng Y."/>
            <person name="Wu D."/>
            <person name="Bushley K.E."/>
            <person name="Ohm R.A."/>
            <person name="Otillar R."/>
            <person name="Martin J."/>
            <person name="Schackwitz W."/>
            <person name="Grimwood J."/>
            <person name="MohdZainudin N."/>
            <person name="Xue C."/>
            <person name="Wang R."/>
            <person name="Manning V.A."/>
            <person name="Dhillon B."/>
            <person name="Tu Z.J."/>
            <person name="Steffenson B.J."/>
            <person name="Salamov A."/>
            <person name="Sun H."/>
            <person name="Lowry S."/>
            <person name="LaButti K."/>
            <person name="Han J."/>
            <person name="Copeland A."/>
            <person name="Lindquist E."/>
            <person name="Barry K."/>
            <person name="Schmutz J."/>
            <person name="Baker S.E."/>
            <person name="Ciuffetti L.M."/>
            <person name="Grigoriev I.V."/>
            <person name="Zhong S."/>
            <person name="Turgeon B.G."/>
        </authorList>
    </citation>
    <scope>NUCLEOTIDE SEQUENCE [LARGE SCALE GENOMIC DNA]</scope>
    <source>
        <strain evidence="4">ND90Pr / ATCC 201652</strain>
    </source>
</reference>
<dbReference type="Proteomes" id="UP000016934">
    <property type="component" value="Unassembled WGS sequence"/>
</dbReference>
<proteinExistence type="predicted"/>
<reference evidence="3 4" key="1">
    <citation type="journal article" date="2012" name="PLoS Pathog.">
        <title>Diverse lifestyles and strategies of plant pathogenesis encoded in the genomes of eighteen Dothideomycetes fungi.</title>
        <authorList>
            <person name="Ohm R.A."/>
            <person name="Feau N."/>
            <person name="Henrissat B."/>
            <person name="Schoch C.L."/>
            <person name="Horwitz B.A."/>
            <person name="Barry K.W."/>
            <person name="Condon B.J."/>
            <person name="Copeland A.C."/>
            <person name="Dhillon B."/>
            <person name="Glaser F."/>
            <person name="Hesse C.N."/>
            <person name="Kosti I."/>
            <person name="LaButti K."/>
            <person name="Lindquist E.A."/>
            <person name="Lucas S."/>
            <person name="Salamov A.A."/>
            <person name="Bradshaw R.E."/>
            <person name="Ciuffetti L."/>
            <person name="Hamelin R.C."/>
            <person name="Kema G.H.J."/>
            <person name="Lawrence C."/>
            <person name="Scott J.A."/>
            <person name="Spatafora J.W."/>
            <person name="Turgeon B.G."/>
            <person name="de Wit P.J.G.M."/>
            <person name="Zhong S."/>
            <person name="Goodwin S.B."/>
            <person name="Grigoriev I.V."/>
        </authorList>
    </citation>
    <scope>NUCLEOTIDE SEQUENCE [LARGE SCALE GENOMIC DNA]</scope>
    <source>
        <strain evidence="4">ND90Pr / ATCC 201652</strain>
    </source>
</reference>
<organism evidence="3 4">
    <name type="scientific">Cochliobolus sativus (strain ND90Pr / ATCC 201652)</name>
    <name type="common">Common root rot and spot blotch fungus</name>
    <name type="synonym">Bipolaris sorokiniana</name>
    <dbReference type="NCBI Taxonomy" id="665912"/>
    <lineage>
        <taxon>Eukaryota</taxon>
        <taxon>Fungi</taxon>
        <taxon>Dikarya</taxon>
        <taxon>Ascomycota</taxon>
        <taxon>Pezizomycotina</taxon>
        <taxon>Dothideomycetes</taxon>
        <taxon>Pleosporomycetidae</taxon>
        <taxon>Pleosporales</taxon>
        <taxon>Pleosporineae</taxon>
        <taxon>Pleosporaceae</taxon>
        <taxon>Bipolaris</taxon>
    </lineage>
</organism>
<name>M2T7Q4_COCSN</name>
<dbReference type="Pfam" id="PF00172">
    <property type="entry name" value="Zn_clus"/>
    <property type="match status" value="1"/>
</dbReference>
<dbReference type="eggNOG" id="ENOG502QRM1">
    <property type="taxonomic scope" value="Eukaryota"/>
</dbReference>
<dbReference type="InterPro" id="IPR036864">
    <property type="entry name" value="Zn2-C6_fun-type_DNA-bd_sf"/>
</dbReference>
<dbReference type="AlphaFoldDB" id="M2T7Q4"/>
<dbReference type="RefSeq" id="XP_007698247.1">
    <property type="nucleotide sequence ID" value="XM_007700057.1"/>
</dbReference>
<dbReference type="Pfam" id="PF11951">
    <property type="entry name" value="Fungal_trans_2"/>
    <property type="match status" value="1"/>
</dbReference>
<dbReference type="PANTHER" id="PTHR47784">
    <property type="entry name" value="STEROL UPTAKE CONTROL PROTEIN 2"/>
    <property type="match status" value="1"/>
</dbReference>
<dbReference type="HOGENOM" id="CLU_024934_2_0_1"/>
<dbReference type="STRING" id="665912.M2T7Q4"/>